<dbReference type="Proteomes" id="UP000613768">
    <property type="component" value="Unassembled WGS sequence"/>
</dbReference>
<dbReference type="GO" id="GO:0003887">
    <property type="term" value="F:DNA-directed DNA polymerase activity"/>
    <property type="evidence" value="ECO:0007669"/>
    <property type="project" value="UniProtKB-KW"/>
</dbReference>
<protein>
    <recommendedName>
        <fullName evidence="1">DNA-directed DNA polymerase</fullName>
        <ecNumber evidence="1">2.7.7.7</ecNumber>
    </recommendedName>
</protein>
<dbReference type="InterPro" id="IPR027417">
    <property type="entry name" value="P-loop_NTPase"/>
</dbReference>
<dbReference type="EMBL" id="JACYTR010000060">
    <property type="protein sequence ID" value="MBD8527689.1"/>
    <property type="molecule type" value="Genomic_DNA"/>
</dbReference>
<dbReference type="Gene3D" id="3.40.50.300">
    <property type="entry name" value="P-loop containing nucleotide triphosphate hydrolases"/>
    <property type="match status" value="1"/>
</dbReference>
<organism evidence="4 5">
    <name type="scientific">Pseudomarimonas arenosa</name>
    <dbReference type="NCBI Taxonomy" id="2774145"/>
    <lineage>
        <taxon>Bacteria</taxon>
        <taxon>Pseudomonadati</taxon>
        <taxon>Pseudomonadota</taxon>
        <taxon>Gammaproteobacteria</taxon>
        <taxon>Lysobacterales</taxon>
        <taxon>Lysobacteraceae</taxon>
        <taxon>Pseudomarimonas</taxon>
    </lineage>
</organism>
<keyword evidence="5" id="KW-1185">Reference proteome</keyword>
<evidence type="ECO:0000313" key="5">
    <source>
        <dbReference type="Proteomes" id="UP000613768"/>
    </source>
</evidence>
<keyword evidence="4" id="KW-0548">Nucleotidyltransferase</keyword>
<dbReference type="PANTHER" id="PTHR11669">
    <property type="entry name" value="REPLICATION FACTOR C / DNA POLYMERASE III GAMMA-TAU SUBUNIT"/>
    <property type="match status" value="1"/>
</dbReference>
<dbReference type="NCBIfam" id="TIGR00678">
    <property type="entry name" value="holB"/>
    <property type="match status" value="1"/>
</dbReference>
<evidence type="ECO:0000256" key="2">
    <source>
        <dbReference type="ARBA" id="ARBA00022932"/>
    </source>
</evidence>
<dbReference type="Pfam" id="PF13177">
    <property type="entry name" value="DNA_pol3_delta2"/>
    <property type="match status" value="1"/>
</dbReference>
<dbReference type="EC" id="2.7.7.7" evidence="1"/>
<gene>
    <name evidence="4" type="primary">holB</name>
    <name evidence="4" type="ORF">IFO71_18235</name>
</gene>
<dbReference type="PANTHER" id="PTHR11669:SF8">
    <property type="entry name" value="DNA POLYMERASE III SUBUNIT DELTA"/>
    <property type="match status" value="1"/>
</dbReference>
<dbReference type="GO" id="GO:0009360">
    <property type="term" value="C:DNA polymerase III complex"/>
    <property type="evidence" value="ECO:0007669"/>
    <property type="project" value="TreeGrafter"/>
</dbReference>
<comment type="catalytic activity">
    <reaction evidence="3">
        <text>DNA(n) + a 2'-deoxyribonucleoside 5'-triphosphate = DNA(n+1) + diphosphate</text>
        <dbReference type="Rhea" id="RHEA:22508"/>
        <dbReference type="Rhea" id="RHEA-COMP:17339"/>
        <dbReference type="Rhea" id="RHEA-COMP:17340"/>
        <dbReference type="ChEBI" id="CHEBI:33019"/>
        <dbReference type="ChEBI" id="CHEBI:61560"/>
        <dbReference type="ChEBI" id="CHEBI:173112"/>
        <dbReference type="EC" id="2.7.7.7"/>
    </reaction>
</comment>
<keyword evidence="2" id="KW-0239">DNA-directed DNA polymerase</keyword>
<dbReference type="SUPFAM" id="SSF52540">
    <property type="entry name" value="P-loop containing nucleoside triphosphate hydrolases"/>
    <property type="match status" value="1"/>
</dbReference>
<reference evidence="4 5" key="1">
    <citation type="submission" date="2020-09" db="EMBL/GenBank/DDBJ databases">
        <title>Pseudoxanthomonas sp. CAU 1598 isolated from sand of Yaerae Beach.</title>
        <authorList>
            <person name="Kim W."/>
        </authorList>
    </citation>
    <scope>NUCLEOTIDE SEQUENCE [LARGE SCALE GENOMIC DNA]</scope>
    <source>
        <strain evidence="4 5">CAU 1598</strain>
    </source>
</reference>
<dbReference type="GO" id="GO:0008408">
    <property type="term" value="F:3'-5' exonuclease activity"/>
    <property type="evidence" value="ECO:0007669"/>
    <property type="project" value="InterPro"/>
</dbReference>
<dbReference type="InterPro" id="IPR050238">
    <property type="entry name" value="DNA_Rep/Repair_Clamp_Loader"/>
</dbReference>
<accession>A0AAW3ZQC2</accession>
<evidence type="ECO:0000313" key="4">
    <source>
        <dbReference type="EMBL" id="MBD8527689.1"/>
    </source>
</evidence>
<keyword evidence="4" id="KW-0808">Transferase</keyword>
<comment type="caution">
    <text evidence="4">The sequence shown here is derived from an EMBL/GenBank/DDBJ whole genome shotgun (WGS) entry which is preliminary data.</text>
</comment>
<sequence length="313" mass="34757">MTPWEQPVWTRLLESLAQQRLAHGLLFCGPADGGQAELAARLAEYLLCSQRVDGAACGTCRSCHLRLAGSHPDLRRIRLLERDDGRLKTEIGVEQIRELSQWLSLTAQFGGAQVALIEPADKLNVSAANALLKTLEEPASNRFLLLVTDATDRLPATVRSRCQRVEVRLPPADTGLQWLHAQGVSAADAERALKLADGNPRRALILRQDGGLQRADEVWRDLGALSTGRELPTRVAQRWMADAPEDRLSMAVRWVCAQAKSSGEKGRLTPQADFHKLAAWVQQANEARRRWSAPLRHELLLTGLLLSWQESNR</sequence>
<dbReference type="AlphaFoldDB" id="A0AAW3ZQC2"/>
<name>A0AAW3ZQC2_9GAMM</name>
<dbReference type="GO" id="GO:0006261">
    <property type="term" value="P:DNA-templated DNA replication"/>
    <property type="evidence" value="ECO:0007669"/>
    <property type="project" value="TreeGrafter"/>
</dbReference>
<proteinExistence type="predicted"/>
<dbReference type="InterPro" id="IPR004622">
    <property type="entry name" value="DNA_pol_HolB"/>
</dbReference>
<evidence type="ECO:0000256" key="3">
    <source>
        <dbReference type="ARBA" id="ARBA00049244"/>
    </source>
</evidence>
<evidence type="ECO:0000256" key="1">
    <source>
        <dbReference type="ARBA" id="ARBA00012417"/>
    </source>
</evidence>
<dbReference type="RefSeq" id="WP_192031107.1">
    <property type="nucleotide sequence ID" value="NZ_JACYTR010000060.1"/>
</dbReference>